<evidence type="ECO:0000256" key="7">
    <source>
        <dbReference type="ARBA" id="ARBA00023141"/>
    </source>
</evidence>
<dbReference type="InterPro" id="IPR011060">
    <property type="entry name" value="RibuloseP-bd_barrel"/>
</dbReference>
<dbReference type="EC" id="4.2.1.20" evidence="4"/>
<reference evidence="10" key="1">
    <citation type="submission" date="2018-10" db="EMBL/GenBank/DDBJ databases">
        <authorList>
            <person name="Gruber-Vodicka H."/>
            <person name="Jaeckle O."/>
        </authorList>
    </citation>
    <scope>NUCLEOTIDE SEQUENCE</scope>
</reference>
<proteinExistence type="inferred from homology"/>
<keyword evidence="5" id="KW-0028">Amino-acid biosynthesis</keyword>
<evidence type="ECO:0000256" key="9">
    <source>
        <dbReference type="ARBA" id="ARBA00049047"/>
    </source>
</evidence>
<name>A0A484H5F2_9ZZZZ</name>
<dbReference type="SUPFAM" id="SSF51366">
    <property type="entry name" value="Ribulose-phoshate binding barrel"/>
    <property type="match status" value="1"/>
</dbReference>
<comment type="subunit">
    <text evidence="3">Tetramer of two alpha and two beta chains.</text>
</comment>
<keyword evidence="7" id="KW-0057">Aromatic amino acid biosynthesis</keyword>
<dbReference type="Gene3D" id="3.20.20.70">
    <property type="entry name" value="Aldolase class I"/>
    <property type="match status" value="1"/>
</dbReference>
<dbReference type="AlphaFoldDB" id="A0A484H5F2"/>
<evidence type="ECO:0000256" key="3">
    <source>
        <dbReference type="ARBA" id="ARBA00011270"/>
    </source>
</evidence>
<dbReference type="Pfam" id="PF00290">
    <property type="entry name" value="Trp_syntA"/>
    <property type="match status" value="1"/>
</dbReference>
<dbReference type="PANTHER" id="PTHR43406">
    <property type="entry name" value="TRYPTOPHAN SYNTHASE, ALPHA CHAIN"/>
    <property type="match status" value="1"/>
</dbReference>
<dbReference type="InterPro" id="IPR018204">
    <property type="entry name" value="Trp_synthase_alpha_AS"/>
</dbReference>
<dbReference type="UniPathway" id="UPA00035">
    <property type="reaction ID" value="UER00044"/>
</dbReference>
<dbReference type="CDD" id="cd04724">
    <property type="entry name" value="Tryptophan_synthase_alpha"/>
    <property type="match status" value="1"/>
</dbReference>
<dbReference type="FunFam" id="3.20.20.70:FF:000037">
    <property type="entry name" value="Tryptophan synthase alpha chain"/>
    <property type="match status" value="1"/>
</dbReference>
<evidence type="ECO:0000256" key="6">
    <source>
        <dbReference type="ARBA" id="ARBA00022822"/>
    </source>
</evidence>
<evidence type="ECO:0000256" key="8">
    <source>
        <dbReference type="ARBA" id="ARBA00023239"/>
    </source>
</evidence>
<dbReference type="InterPro" id="IPR013785">
    <property type="entry name" value="Aldolase_TIM"/>
</dbReference>
<protein>
    <recommendedName>
        <fullName evidence="4">tryptophan synthase</fullName>
        <ecNumber evidence="4">4.2.1.20</ecNumber>
    </recommendedName>
</protein>
<accession>A0A484H5F2</accession>
<keyword evidence="6" id="KW-0822">Tryptophan biosynthesis</keyword>
<evidence type="ECO:0000256" key="4">
    <source>
        <dbReference type="ARBA" id="ARBA00012043"/>
    </source>
</evidence>
<sequence>MSSIEPLAVPRPATFTSARLQRRLTALQARKRGGLVVYIMAADPDVETSMAILKGLPKMGVDVIELGLPFSDPMADGPVIQAASQRALKAGGSLVRTLEMVRLFRARDNVTPLVLMSYYNPIYVYGPQRFATAAAKVGIDGCIIIDLPPEEADELAEFLKAKSVDFILLATPTTDCMRLRYVLEKASGFLYYISIKGVTGTISATEKNICSSVLHLRKNTKLPIAVGFGINTPEQVAMVASIADAAVVGSAVVRRIAAGLDAKGHPRSGLVEEVLSFVEGLATAAHGC</sequence>
<dbReference type="EMBL" id="LR026963">
    <property type="protein sequence ID" value="VBB69246.1"/>
    <property type="molecule type" value="Genomic_DNA"/>
</dbReference>
<comment type="catalytic activity">
    <reaction evidence="9">
        <text>(1S,2R)-1-C-(indol-3-yl)glycerol 3-phosphate + L-serine = D-glyceraldehyde 3-phosphate + L-tryptophan + H2O</text>
        <dbReference type="Rhea" id="RHEA:10532"/>
        <dbReference type="ChEBI" id="CHEBI:15377"/>
        <dbReference type="ChEBI" id="CHEBI:33384"/>
        <dbReference type="ChEBI" id="CHEBI:57912"/>
        <dbReference type="ChEBI" id="CHEBI:58866"/>
        <dbReference type="ChEBI" id="CHEBI:59776"/>
        <dbReference type="EC" id="4.2.1.20"/>
    </reaction>
</comment>
<dbReference type="HAMAP" id="MF_00131">
    <property type="entry name" value="Trp_synth_alpha"/>
    <property type="match status" value="1"/>
</dbReference>
<dbReference type="GO" id="GO:0005829">
    <property type="term" value="C:cytosol"/>
    <property type="evidence" value="ECO:0007669"/>
    <property type="project" value="TreeGrafter"/>
</dbReference>
<keyword evidence="8 10" id="KW-0456">Lyase</keyword>
<evidence type="ECO:0000256" key="5">
    <source>
        <dbReference type="ARBA" id="ARBA00022605"/>
    </source>
</evidence>
<dbReference type="InterPro" id="IPR002028">
    <property type="entry name" value="Trp_synthase_suA"/>
</dbReference>
<comment type="function">
    <text evidence="1">The alpha subunit is responsible for the aldol cleavage of indoleglycerol phosphate to indole and glyceraldehyde 3-phosphate.</text>
</comment>
<comment type="pathway">
    <text evidence="2">Amino-acid biosynthesis; L-tryptophan biosynthesis; L-tryptophan from chorismate: step 5/5.</text>
</comment>
<dbReference type="NCBIfam" id="TIGR00262">
    <property type="entry name" value="trpA"/>
    <property type="match status" value="1"/>
</dbReference>
<dbReference type="PROSITE" id="PS00167">
    <property type="entry name" value="TRP_SYNTHASE_ALPHA"/>
    <property type="match status" value="1"/>
</dbReference>
<evidence type="ECO:0000256" key="1">
    <source>
        <dbReference type="ARBA" id="ARBA00003365"/>
    </source>
</evidence>
<evidence type="ECO:0000256" key="2">
    <source>
        <dbReference type="ARBA" id="ARBA00004733"/>
    </source>
</evidence>
<organism evidence="10">
    <name type="scientific">invertebrate metagenome</name>
    <dbReference type="NCBI Taxonomy" id="1711999"/>
    <lineage>
        <taxon>unclassified sequences</taxon>
        <taxon>metagenomes</taxon>
        <taxon>organismal metagenomes</taxon>
    </lineage>
</organism>
<evidence type="ECO:0000313" key="10">
    <source>
        <dbReference type="EMBL" id="VBB69246.1"/>
    </source>
</evidence>
<gene>
    <name evidence="10" type="ORF">RIEGSTA812A_PEG_719</name>
</gene>
<dbReference type="PANTHER" id="PTHR43406:SF1">
    <property type="entry name" value="TRYPTOPHAN SYNTHASE ALPHA CHAIN, CHLOROPLASTIC"/>
    <property type="match status" value="1"/>
</dbReference>
<dbReference type="GO" id="GO:0004834">
    <property type="term" value="F:tryptophan synthase activity"/>
    <property type="evidence" value="ECO:0007669"/>
    <property type="project" value="UniProtKB-EC"/>
</dbReference>